<accession>A0A7D9HCN3</accession>
<dbReference type="PANTHER" id="PTHR31025">
    <property type="entry name" value="SI:CH211-196P9.1-RELATED"/>
    <property type="match status" value="1"/>
</dbReference>
<gene>
    <name evidence="1" type="ORF">PACLA_8A070964</name>
</gene>
<dbReference type="Gene3D" id="1.10.150.50">
    <property type="entry name" value="Transcription Factor, Ets-1"/>
    <property type="match status" value="1"/>
</dbReference>
<dbReference type="PROSITE" id="PS50105">
    <property type="entry name" value="SAM_DOMAIN"/>
    <property type="match status" value="1"/>
</dbReference>
<dbReference type="PANTHER" id="PTHR31025:SF28">
    <property type="match status" value="1"/>
</dbReference>
<dbReference type="OrthoDB" id="10053555at2759"/>
<dbReference type="Pfam" id="PF00536">
    <property type="entry name" value="SAM_1"/>
    <property type="match status" value="1"/>
</dbReference>
<proteinExistence type="predicted"/>
<dbReference type="SUPFAM" id="SSF47769">
    <property type="entry name" value="SAM/Pointed domain"/>
    <property type="match status" value="1"/>
</dbReference>
<dbReference type="InterPro" id="IPR013761">
    <property type="entry name" value="SAM/pointed_sf"/>
</dbReference>
<protein>
    <submittedName>
        <fullName evidence="1">Uncharacterized protein</fullName>
    </submittedName>
</protein>
<name>A0A7D9HCN3_PARCT</name>
<reference evidence="1" key="1">
    <citation type="submission" date="2020-04" db="EMBL/GenBank/DDBJ databases">
        <authorList>
            <person name="Alioto T."/>
            <person name="Alioto T."/>
            <person name="Gomez Garrido J."/>
        </authorList>
    </citation>
    <scope>NUCLEOTIDE SEQUENCE</scope>
    <source>
        <strain evidence="1">A484AB</strain>
    </source>
</reference>
<dbReference type="EMBL" id="CACRXK020000047">
    <property type="protein sequence ID" value="CAB3977440.1"/>
    <property type="molecule type" value="Genomic_DNA"/>
</dbReference>
<keyword evidence="2" id="KW-1185">Reference proteome</keyword>
<evidence type="ECO:0000313" key="1">
    <source>
        <dbReference type="EMBL" id="CAB3977440.1"/>
    </source>
</evidence>
<dbReference type="InterPro" id="IPR001660">
    <property type="entry name" value="SAM"/>
</dbReference>
<dbReference type="Proteomes" id="UP001152795">
    <property type="component" value="Unassembled WGS sequence"/>
</dbReference>
<comment type="caution">
    <text evidence="1">The sequence shown here is derived from an EMBL/GenBank/DDBJ whole genome shotgun (WGS) entry which is preliminary data.</text>
</comment>
<evidence type="ECO:0000313" key="2">
    <source>
        <dbReference type="Proteomes" id="UP001152795"/>
    </source>
</evidence>
<dbReference type="AlphaFoldDB" id="A0A7D9HCN3"/>
<organism evidence="1 2">
    <name type="scientific">Paramuricea clavata</name>
    <name type="common">Red gorgonian</name>
    <name type="synonym">Violescent sea-whip</name>
    <dbReference type="NCBI Taxonomy" id="317549"/>
    <lineage>
        <taxon>Eukaryota</taxon>
        <taxon>Metazoa</taxon>
        <taxon>Cnidaria</taxon>
        <taxon>Anthozoa</taxon>
        <taxon>Octocorallia</taxon>
        <taxon>Malacalcyonacea</taxon>
        <taxon>Plexauridae</taxon>
        <taxon>Paramuricea</taxon>
    </lineage>
</organism>
<sequence>MINNLVCFSDFLENEVDIVVFATLTEDDLNTIGVQSFGARRKLSILIQQMNKSKLAEITVVDESNEPITSKIVQHLEKPIDDEKKRKFECTYISPCKKINFNIKEAMKNHTDGCKVDMHLDEGGILSNKQRRTLIKISVSCLVEQCGLYPTSEQKTMLAQQIVKIYPASADNTPGMKGYEHFYCNGHGFIEYRLKNVRTARPQESRRKKRCAVKDEISSNHIIIPDPGKPDEIILTQELNEKICWMKYTPPSNDKHATHVEHFKATHQHRRSAIKASQMTITSIIEEYPRFKDMPDLINLEFQMMFPDECDNFITKWGPFFQARIIALGKQDYPAVQQLISIKGESDLCALHVLAYMLHRSSSRKKGKSVPVTRDGAISYLMQNVPSGSDVEAAANNKDDVYTQPFLLSTGQASKPDQFFLVLDRIVIPCGPDLIKSFDILFKAHYVFNVEYAPPLLQFWEFVASMIYGVIKPCETGPTSRCSIDEESALFTIEIVNLIDWRF</sequence>